<evidence type="ECO:0000256" key="4">
    <source>
        <dbReference type="ARBA" id="ARBA00023204"/>
    </source>
</evidence>
<dbReference type="GO" id="GO:0003905">
    <property type="term" value="F:alkylbase DNA N-glycosylase activity"/>
    <property type="evidence" value="ECO:0007669"/>
    <property type="project" value="InterPro"/>
</dbReference>
<dbReference type="GO" id="GO:0006284">
    <property type="term" value="P:base-excision repair"/>
    <property type="evidence" value="ECO:0007669"/>
    <property type="project" value="InterPro"/>
</dbReference>
<keyword evidence="2" id="KW-0227">DNA damage</keyword>
<sequence length="126" mass="14349">RNTPMFGEAGRWYVYFTYGMHYMLNIVTGPKNYPAAVLIRGVEGINGPGRVTKQLKIDKIFNNKKAIPKNNLWLESNPMFENLKPRRKVGAPAKTSELKIVNSPRIGVAYAGPVWSKKPWRFKLIS</sequence>
<protein>
    <recommendedName>
        <fullName evidence="7">3-methyladenine DNA glycosylase</fullName>
    </recommendedName>
</protein>
<name>A0A0G0XKQ0_9BACT</name>
<dbReference type="EMBL" id="LCCF01000009">
    <property type="protein sequence ID" value="KKS25007.1"/>
    <property type="molecule type" value="Genomic_DNA"/>
</dbReference>
<dbReference type="GO" id="GO:0003677">
    <property type="term" value="F:DNA binding"/>
    <property type="evidence" value="ECO:0007669"/>
    <property type="project" value="InterPro"/>
</dbReference>
<comment type="caution">
    <text evidence="5">The sequence shown here is derived from an EMBL/GenBank/DDBJ whole genome shotgun (WGS) entry which is preliminary data.</text>
</comment>
<dbReference type="PANTHER" id="PTHR10429:SF0">
    <property type="entry name" value="DNA-3-METHYLADENINE GLYCOSYLASE"/>
    <property type="match status" value="1"/>
</dbReference>
<dbReference type="Gene3D" id="3.10.300.10">
    <property type="entry name" value="Methylpurine-DNA glycosylase (MPG)"/>
    <property type="match status" value="2"/>
</dbReference>
<accession>A0A0G0XKQ0</accession>
<evidence type="ECO:0000313" key="6">
    <source>
        <dbReference type="Proteomes" id="UP000034256"/>
    </source>
</evidence>
<dbReference type="InterPro" id="IPR011034">
    <property type="entry name" value="Formyl_transferase-like_C_sf"/>
</dbReference>
<dbReference type="PANTHER" id="PTHR10429">
    <property type="entry name" value="DNA-3-METHYLADENINE GLYCOSYLASE"/>
    <property type="match status" value="1"/>
</dbReference>
<dbReference type="Pfam" id="PF02245">
    <property type="entry name" value="Pur_DNA_glyco"/>
    <property type="match status" value="2"/>
</dbReference>
<evidence type="ECO:0000256" key="3">
    <source>
        <dbReference type="ARBA" id="ARBA00022801"/>
    </source>
</evidence>
<proteinExistence type="inferred from homology"/>
<feature type="non-terminal residue" evidence="5">
    <location>
        <position position="1"/>
    </location>
</feature>
<evidence type="ECO:0008006" key="7">
    <source>
        <dbReference type="Google" id="ProtNLM"/>
    </source>
</evidence>
<dbReference type="SUPFAM" id="SSF50486">
    <property type="entry name" value="FMT C-terminal domain-like"/>
    <property type="match status" value="1"/>
</dbReference>
<dbReference type="InterPro" id="IPR003180">
    <property type="entry name" value="MPG"/>
</dbReference>
<dbReference type="InterPro" id="IPR036995">
    <property type="entry name" value="MPG_sf"/>
</dbReference>
<keyword evidence="4" id="KW-0234">DNA repair</keyword>
<comment type="similarity">
    <text evidence="1">Belongs to the DNA glycosylase MPG family.</text>
</comment>
<reference evidence="5 6" key="1">
    <citation type="journal article" date="2015" name="Nature">
        <title>rRNA introns, odd ribosomes, and small enigmatic genomes across a large radiation of phyla.</title>
        <authorList>
            <person name="Brown C.T."/>
            <person name="Hug L.A."/>
            <person name="Thomas B.C."/>
            <person name="Sharon I."/>
            <person name="Castelle C.J."/>
            <person name="Singh A."/>
            <person name="Wilkins M.J."/>
            <person name="Williams K.H."/>
            <person name="Banfield J.F."/>
        </authorList>
    </citation>
    <scope>NUCLEOTIDE SEQUENCE [LARGE SCALE GENOMIC DNA]</scope>
</reference>
<gene>
    <name evidence="5" type="ORF">UU85_C0009G0005</name>
</gene>
<dbReference type="Proteomes" id="UP000034256">
    <property type="component" value="Unassembled WGS sequence"/>
</dbReference>
<organism evidence="5 6">
    <name type="scientific">Candidatus Wolfebacteria bacterium GW2011_GWA2_42_10</name>
    <dbReference type="NCBI Taxonomy" id="1619004"/>
    <lineage>
        <taxon>Bacteria</taxon>
        <taxon>Candidatus Wolfeibacteriota</taxon>
    </lineage>
</organism>
<keyword evidence="3" id="KW-0378">Hydrolase</keyword>
<dbReference type="AlphaFoldDB" id="A0A0G0XKQ0"/>
<evidence type="ECO:0000256" key="1">
    <source>
        <dbReference type="ARBA" id="ARBA00009232"/>
    </source>
</evidence>
<evidence type="ECO:0000313" key="5">
    <source>
        <dbReference type="EMBL" id="KKS25007.1"/>
    </source>
</evidence>
<evidence type="ECO:0000256" key="2">
    <source>
        <dbReference type="ARBA" id="ARBA00022763"/>
    </source>
</evidence>